<feature type="transmembrane region" description="Helical" evidence="5">
    <location>
        <begin position="92"/>
        <end position="111"/>
    </location>
</feature>
<evidence type="ECO:0000256" key="2">
    <source>
        <dbReference type="ARBA" id="ARBA00022692"/>
    </source>
</evidence>
<dbReference type="InterPro" id="IPR049680">
    <property type="entry name" value="FLVCR1-2_SLC49-like"/>
</dbReference>
<keyword evidence="4 5" id="KW-0472">Membrane</keyword>
<evidence type="ECO:0000313" key="7">
    <source>
        <dbReference type="Proteomes" id="UP000235786"/>
    </source>
</evidence>
<sequence>GTRPESFLVQYSSEPPDIVFHRGRWLGLIQLVLMNAIISWTWLTFSPFSAISADFLGTTVTDINWLSIIFLFAFGAATPATMIILSRSRPKFAMVTGGLLIIIGSWVRYGAAQLDDNRFVVMLIGQAILGLAQPFALSAPVTYADMWFPPAGWASSRPNLGLKTELIAVLPAFYFNSRMFHQIPRDNMNNGNGQASTIALPAFFIPAAPPGRMQGSAQSNSLPMLRQLLTLLKSPEFWLMFFPFVLLIATFNSFSSIINQILEPHGFSDIESGIAGAILIGVGLVSAAITSPIIGRRGGQLRFIKIGISLLALSYLSFIWAPTAGTIVASYVCAGFIGAFSFSLLPVGLELIADVTHPIPASFSSAFFWMGGQLLGGVLLICVGFLKAGPNAAVPNNLDALGLFGRQEAMAVRRSNSYSTND</sequence>
<reference evidence="6 7" key="1">
    <citation type="submission" date="2016-04" db="EMBL/GenBank/DDBJ databases">
        <title>A degradative enzymes factory behind the ericoid mycorrhizal symbiosis.</title>
        <authorList>
            <consortium name="DOE Joint Genome Institute"/>
            <person name="Martino E."/>
            <person name="Morin E."/>
            <person name="Grelet G."/>
            <person name="Kuo A."/>
            <person name="Kohler A."/>
            <person name="Daghino S."/>
            <person name="Barry K."/>
            <person name="Choi C."/>
            <person name="Cichocki N."/>
            <person name="Clum A."/>
            <person name="Copeland A."/>
            <person name="Hainaut M."/>
            <person name="Haridas S."/>
            <person name="Labutti K."/>
            <person name="Lindquist E."/>
            <person name="Lipzen A."/>
            <person name="Khouja H.-R."/>
            <person name="Murat C."/>
            <person name="Ohm R."/>
            <person name="Olson A."/>
            <person name="Spatafora J."/>
            <person name="Veneault-Fourrey C."/>
            <person name="Henrissat B."/>
            <person name="Grigoriev I."/>
            <person name="Martin F."/>
            <person name="Perotto S."/>
        </authorList>
    </citation>
    <scope>NUCLEOTIDE SEQUENCE [LARGE SCALE GENOMIC DNA]</scope>
    <source>
        <strain evidence="6 7">F</strain>
    </source>
</reference>
<evidence type="ECO:0000256" key="5">
    <source>
        <dbReference type="SAM" id="Phobius"/>
    </source>
</evidence>
<feature type="non-terminal residue" evidence="6">
    <location>
        <position position="1"/>
    </location>
</feature>
<dbReference type="Proteomes" id="UP000235786">
    <property type="component" value="Unassembled WGS sequence"/>
</dbReference>
<dbReference type="PANTHER" id="PTHR10924:SF6">
    <property type="entry name" value="SOLUTE CARRIER FAMILY 49 MEMBER A3"/>
    <property type="match status" value="1"/>
</dbReference>
<gene>
    <name evidence="6" type="ORF">L207DRAFT_612522</name>
</gene>
<dbReference type="AlphaFoldDB" id="A0A2J6S5M6"/>
<evidence type="ECO:0000256" key="4">
    <source>
        <dbReference type="ARBA" id="ARBA00023136"/>
    </source>
</evidence>
<feature type="transmembrane region" description="Helical" evidence="5">
    <location>
        <begin position="274"/>
        <end position="294"/>
    </location>
</feature>
<dbReference type="InterPro" id="IPR036259">
    <property type="entry name" value="MFS_trans_sf"/>
</dbReference>
<feature type="transmembrane region" description="Helical" evidence="5">
    <location>
        <begin position="237"/>
        <end position="262"/>
    </location>
</feature>
<keyword evidence="7" id="KW-1185">Reference proteome</keyword>
<feature type="transmembrane region" description="Helical" evidence="5">
    <location>
        <begin position="25"/>
        <end position="43"/>
    </location>
</feature>
<feature type="transmembrane region" description="Helical" evidence="5">
    <location>
        <begin position="63"/>
        <end position="85"/>
    </location>
</feature>
<dbReference type="PANTHER" id="PTHR10924">
    <property type="entry name" value="MAJOR FACILITATOR SUPERFAMILY PROTEIN-RELATED"/>
    <property type="match status" value="1"/>
</dbReference>
<dbReference type="OrthoDB" id="422206at2759"/>
<dbReference type="GO" id="GO:0022857">
    <property type="term" value="F:transmembrane transporter activity"/>
    <property type="evidence" value="ECO:0007669"/>
    <property type="project" value="InterPro"/>
</dbReference>
<dbReference type="Pfam" id="PF07690">
    <property type="entry name" value="MFS_1"/>
    <property type="match status" value="1"/>
</dbReference>
<protein>
    <submittedName>
        <fullName evidence="6">MFS general substrate transporter</fullName>
    </submittedName>
</protein>
<evidence type="ECO:0000256" key="3">
    <source>
        <dbReference type="ARBA" id="ARBA00022989"/>
    </source>
</evidence>
<feature type="transmembrane region" description="Helical" evidence="5">
    <location>
        <begin position="366"/>
        <end position="386"/>
    </location>
</feature>
<organism evidence="6 7">
    <name type="scientific">Hyaloscypha variabilis (strain UAMH 11265 / GT02V1 / F)</name>
    <name type="common">Meliniomyces variabilis</name>
    <dbReference type="NCBI Taxonomy" id="1149755"/>
    <lineage>
        <taxon>Eukaryota</taxon>
        <taxon>Fungi</taxon>
        <taxon>Dikarya</taxon>
        <taxon>Ascomycota</taxon>
        <taxon>Pezizomycotina</taxon>
        <taxon>Leotiomycetes</taxon>
        <taxon>Helotiales</taxon>
        <taxon>Hyaloscyphaceae</taxon>
        <taxon>Hyaloscypha</taxon>
        <taxon>Hyaloscypha variabilis</taxon>
    </lineage>
</organism>
<evidence type="ECO:0000256" key="1">
    <source>
        <dbReference type="ARBA" id="ARBA00004141"/>
    </source>
</evidence>
<dbReference type="SUPFAM" id="SSF103473">
    <property type="entry name" value="MFS general substrate transporter"/>
    <property type="match status" value="1"/>
</dbReference>
<proteinExistence type="predicted"/>
<dbReference type="EMBL" id="KZ613939">
    <property type="protein sequence ID" value="PMD46070.1"/>
    <property type="molecule type" value="Genomic_DNA"/>
</dbReference>
<feature type="transmembrane region" description="Helical" evidence="5">
    <location>
        <begin position="117"/>
        <end position="137"/>
    </location>
</feature>
<feature type="transmembrane region" description="Helical" evidence="5">
    <location>
        <begin position="327"/>
        <end position="345"/>
    </location>
</feature>
<keyword evidence="3 5" id="KW-1133">Transmembrane helix</keyword>
<dbReference type="InterPro" id="IPR011701">
    <property type="entry name" value="MFS"/>
</dbReference>
<name>A0A2J6S5M6_HYAVF</name>
<evidence type="ECO:0000313" key="6">
    <source>
        <dbReference type="EMBL" id="PMD46070.1"/>
    </source>
</evidence>
<accession>A0A2J6S5M6</accession>
<dbReference type="GO" id="GO:0016020">
    <property type="term" value="C:membrane"/>
    <property type="evidence" value="ECO:0007669"/>
    <property type="project" value="UniProtKB-SubCell"/>
</dbReference>
<dbReference type="Gene3D" id="1.20.1250.20">
    <property type="entry name" value="MFS general substrate transporter like domains"/>
    <property type="match status" value="2"/>
</dbReference>
<keyword evidence="2 5" id="KW-0812">Transmembrane</keyword>
<feature type="transmembrane region" description="Helical" evidence="5">
    <location>
        <begin position="303"/>
        <end position="321"/>
    </location>
</feature>
<comment type="subcellular location">
    <subcellularLocation>
        <location evidence="1">Membrane</location>
        <topology evidence="1">Multi-pass membrane protein</topology>
    </subcellularLocation>
</comment>